<name>A0ABZ3FL01_9ACTN</name>
<reference evidence="2 3" key="1">
    <citation type="submission" date="2024-04" db="EMBL/GenBank/DDBJ databases">
        <title>Isolation of an actinomycete strain from pig manure.</title>
        <authorList>
            <person name="Gong T."/>
            <person name="Yu Z."/>
            <person name="An M."/>
            <person name="Wei C."/>
            <person name="Yang W."/>
            <person name="Liu L."/>
        </authorList>
    </citation>
    <scope>NUCLEOTIDE SEQUENCE [LARGE SCALE GENOMIC DNA]</scope>
    <source>
        <strain evidence="2 3">ZF39</strain>
    </source>
</reference>
<proteinExistence type="predicted"/>
<keyword evidence="1" id="KW-1133">Transmembrane helix</keyword>
<evidence type="ECO:0008006" key="4">
    <source>
        <dbReference type="Google" id="ProtNLM"/>
    </source>
</evidence>
<dbReference type="RefSeq" id="WP_425307202.1">
    <property type="nucleotide sequence ID" value="NZ_CP154795.1"/>
</dbReference>
<keyword evidence="1" id="KW-0812">Transmembrane</keyword>
<sequence length="160" mass="17630">MEPFVVSINSQGQQAYRSFWTGRLGTAILVVPGLLVALVGVILGVLQAEGWLILFAVVIVISGLYASYAGWDHRRKAERGPIHDPLAFAIEADGIVFPKHKSHPWREVRFVLTDENPQRILCSPHGLAYQVDHLDRRPDEIDAALTVASGGRVRLERSAG</sequence>
<feature type="transmembrane region" description="Helical" evidence="1">
    <location>
        <begin position="51"/>
        <end position="71"/>
    </location>
</feature>
<gene>
    <name evidence="2" type="ORF">AADG42_00095</name>
</gene>
<evidence type="ECO:0000313" key="2">
    <source>
        <dbReference type="EMBL" id="XAN05769.1"/>
    </source>
</evidence>
<keyword evidence="1" id="KW-0472">Membrane</keyword>
<accession>A0ABZ3FL01</accession>
<evidence type="ECO:0000313" key="3">
    <source>
        <dbReference type="Proteomes" id="UP001442841"/>
    </source>
</evidence>
<dbReference type="Proteomes" id="UP001442841">
    <property type="component" value="Chromosome"/>
</dbReference>
<dbReference type="EMBL" id="CP154795">
    <property type="protein sequence ID" value="XAN05769.1"/>
    <property type="molecule type" value="Genomic_DNA"/>
</dbReference>
<evidence type="ECO:0000256" key="1">
    <source>
        <dbReference type="SAM" id="Phobius"/>
    </source>
</evidence>
<keyword evidence="3" id="KW-1185">Reference proteome</keyword>
<organism evidence="2 3">
    <name type="scientific">Ammonicoccus fulvus</name>
    <dbReference type="NCBI Taxonomy" id="3138240"/>
    <lineage>
        <taxon>Bacteria</taxon>
        <taxon>Bacillati</taxon>
        <taxon>Actinomycetota</taxon>
        <taxon>Actinomycetes</taxon>
        <taxon>Propionibacteriales</taxon>
        <taxon>Propionibacteriaceae</taxon>
        <taxon>Ammonicoccus</taxon>
    </lineage>
</organism>
<feature type="transmembrane region" description="Helical" evidence="1">
    <location>
        <begin position="24"/>
        <end position="45"/>
    </location>
</feature>
<protein>
    <recommendedName>
        <fullName evidence="4">DUF2244 domain-containing protein</fullName>
    </recommendedName>
</protein>